<dbReference type="CDD" id="cd12252">
    <property type="entry name" value="RRM_DbpA"/>
    <property type="match status" value="1"/>
</dbReference>
<dbReference type="Gene3D" id="3.40.50.300">
    <property type="entry name" value="P-loop containing nucleotide triphosphate hydrolases"/>
    <property type="match status" value="2"/>
</dbReference>
<evidence type="ECO:0000259" key="10">
    <source>
        <dbReference type="PROSITE" id="PS51195"/>
    </source>
</evidence>
<name>A0A9D1GQT1_9MOLU</name>
<evidence type="ECO:0000313" key="11">
    <source>
        <dbReference type="EMBL" id="HIT50125.1"/>
    </source>
</evidence>
<dbReference type="Pfam" id="PF03880">
    <property type="entry name" value="DbpA"/>
    <property type="match status" value="1"/>
</dbReference>
<dbReference type="GO" id="GO:0005524">
    <property type="term" value="F:ATP binding"/>
    <property type="evidence" value="ECO:0007669"/>
    <property type="project" value="UniProtKB-KW"/>
</dbReference>
<dbReference type="CDD" id="cd00268">
    <property type="entry name" value="DEADc"/>
    <property type="match status" value="1"/>
</dbReference>
<dbReference type="InterPro" id="IPR005580">
    <property type="entry name" value="DbpA/CsdA_RNA-bd_dom"/>
</dbReference>
<evidence type="ECO:0000313" key="12">
    <source>
        <dbReference type="Proteomes" id="UP000886758"/>
    </source>
</evidence>
<comment type="similarity">
    <text evidence="5 7">Belongs to the DEAD box helicase family.</text>
</comment>
<gene>
    <name evidence="11" type="ORF">IAD46_03765</name>
</gene>
<feature type="domain" description="DEAD-box RNA helicase Q" evidence="10">
    <location>
        <begin position="3"/>
        <end position="31"/>
    </location>
</feature>
<dbReference type="SUPFAM" id="SSF52540">
    <property type="entry name" value="P-loop containing nucleoside triphosphate hydrolases"/>
    <property type="match status" value="2"/>
</dbReference>
<sequence length="537" mass="61254">MENSFTDLKISEAMIQSLDQINITDPTPIQKEAIPLLLEGKDVIGQAQTGTGKTFAYAIPLLERLDQKKRTVQALILCPTRELSLQVATEVQKLSSGMKGIRTATIYGGQSYEKQFKALNDHPQIIIGTPGRIIDHLTRGSLRFESVSYLVLDEADEMLKMGFQEDLETILSQMNHERQTALFSATLPPFIKKIAQKYMIDPVMVQIKKKTLTVEAISQVLYYVKKEQKKDLLIRLLDYYQFKSVMIFANTKAMVDELVLFLQQQSYSADGLHGDLKQVHRDRVMQSFRLANIEILIATDVAARGIDIDGIEGIINFDLPNEDEIYVHRIGRTGRAGAKGMSISLATYRQTSRVKEIERYTKCKMTVMEIPSSKAIAKKREQTLVDRIVKKMDDPDIRQYQSLLVELSLKTRDPEPIILALLALIGLPNKTYPPLDTLRIKEKKNVLKSNPKNKNRKIPFEVNLGTADHLRANQLVVFLHDEYKIHREHFGKIEIGKTATLFELDEQALRFIKQANGKKYNGKVIRLKRLDQKKKKC</sequence>
<dbReference type="InterPro" id="IPR027417">
    <property type="entry name" value="P-loop_NTPase"/>
</dbReference>
<feature type="domain" description="Helicase C-terminal" evidence="9">
    <location>
        <begin position="216"/>
        <end position="376"/>
    </location>
</feature>
<reference evidence="11" key="2">
    <citation type="journal article" date="2021" name="PeerJ">
        <title>Extensive microbial diversity within the chicken gut microbiome revealed by metagenomics and culture.</title>
        <authorList>
            <person name="Gilroy R."/>
            <person name="Ravi A."/>
            <person name="Getino M."/>
            <person name="Pursley I."/>
            <person name="Horton D.L."/>
            <person name="Alikhan N.F."/>
            <person name="Baker D."/>
            <person name="Gharbi K."/>
            <person name="Hall N."/>
            <person name="Watson M."/>
            <person name="Adriaenssens E.M."/>
            <person name="Foster-Nyarko E."/>
            <person name="Jarju S."/>
            <person name="Secka A."/>
            <person name="Antonio M."/>
            <person name="Oren A."/>
            <person name="Chaudhuri R.R."/>
            <person name="La Ragione R."/>
            <person name="Hildebrand F."/>
            <person name="Pallen M.J."/>
        </authorList>
    </citation>
    <scope>NUCLEOTIDE SEQUENCE</scope>
    <source>
        <strain evidence="11">ChiW17-6978</strain>
    </source>
</reference>
<dbReference type="SMART" id="SM00490">
    <property type="entry name" value="HELICc"/>
    <property type="match status" value="1"/>
</dbReference>
<evidence type="ECO:0000259" key="9">
    <source>
        <dbReference type="PROSITE" id="PS51194"/>
    </source>
</evidence>
<dbReference type="CDD" id="cd18787">
    <property type="entry name" value="SF2_C_DEAD"/>
    <property type="match status" value="1"/>
</dbReference>
<dbReference type="Proteomes" id="UP000886758">
    <property type="component" value="Unassembled WGS sequence"/>
</dbReference>
<dbReference type="GO" id="GO:0016787">
    <property type="term" value="F:hydrolase activity"/>
    <property type="evidence" value="ECO:0007669"/>
    <property type="project" value="UniProtKB-KW"/>
</dbReference>
<dbReference type="InterPro" id="IPR014001">
    <property type="entry name" value="Helicase_ATP-bd"/>
</dbReference>
<evidence type="ECO:0000256" key="2">
    <source>
        <dbReference type="ARBA" id="ARBA00022801"/>
    </source>
</evidence>
<keyword evidence="1 7" id="KW-0547">Nucleotide-binding</keyword>
<evidence type="ECO:0000259" key="8">
    <source>
        <dbReference type="PROSITE" id="PS51192"/>
    </source>
</evidence>
<protein>
    <submittedName>
        <fullName evidence="11">DEAD/DEAH box helicase</fullName>
    </submittedName>
</protein>
<evidence type="ECO:0000256" key="3">
    <source>
        <dbReference type="ARBA" id="ARBA00022806"/>
    </source>
</evidence>
<dbReference type="GO" id="GO:0003676">
    <property type="term" value="F:nucleic acid binding"/>
    <property type="evidence" value="ECO:0007669"/>
    <property type="project" value="InterPro"/>
</dbReference>
<dbReference type="AlphaFoldDB" id="A0A9D1GQT1"/>
<dbReference type="GO" id="GO:0005829">
    <property type="term" value="C:cytosol"/>
    <property type="evidence" value="ECO:0007669"/>
    <property type="project" value="TreeGrafter"/>
</dbReference>
<keyword evidence="2 7" id="KW-0378">Hydrolase</keyword>
<comment type="caution">
    <text evidence="11">The sequence shown here is derived from an EMBL/GenBank/DDBJ whole genome shotgun (WGS) entry which is preliminary data.</text>
</comment>
<keyword evidence="4 7" id="KW-0067">ATP-binding</keyword>
<dbReference type="PROSITE" id="PS51194">
    <property type="entry name" value="HELICASE_CTER"/>
    <property type="match status" value="1"/>
</dbReference>
<feature type="domain" description="Helicase ATP-binding" evidence="8">
    <location>
        <begin position="34"/>
        <end position="205"/>
    </location>
</feature>
<dbReference type="SMART" id="SM00487">
    <property type="entry name" value="DEXDc"/>
    <property type="match status" value="1"/>
</dbReference>
<dbReference type="InterPro" id="IPR000629">
    <property type="entry name" value="RNA-helicase_DEAD-box_CS"/>
</dbReference>
<dbReference type="InterPro" id="IPR014014">
    <property type="entry name" value="RNA_helicase_DEAD_Q_motif"/>
</dbReference>
<organism evidence="11 12">
    <name type="scientific">Candidatus Pelethenecus faecipullorum</name>
    <dbReference type="NCBI Taxonomy" id="2840900"/>
    <lineage>
        <taxon>Bacteria</taxon>
        <taxon>Bacillati</taxon>
        <taxon>Mycoplasmatota</taxon>
        <taxon>Mollicutes</taxon>
        <taxon>Candidatus Pelethenecus</taxon>
    </lineage>
</organism>
<dbReference type="Pfam" id="PF00270">
    <property type="entry name" value="DEAD"/>
    <property type="match status" value="1"/>
</dbReference>
<keyword evidence="3 7" id="KW-0347">Helicase</keyword>
<evidence type="ECO:0000256" key="6">
    <source>
        <dbReference type="PROSITE-ProRule" id="PRU00552"/>
    </source>
</evidence>
<evidence type="ECO:0000256" key="5">
    <source>
        <dbReference type="ARBA" id="ARBA00038437"/>
    </source>
</evidence>
<dbReference type="InterPro" id="IPR011545">
    <property type="entry name" value="DEAD/DEAH_box_helicase_dom"/>
</dbReference>
<dbReference type="PANTHER" id="PTHR47959">
    <property type="entry name" value="ATP-DEPENDENT RNA HELICASE RHLE-RELATED"/>
    <property type="match status" value="1"/>
</dbReference>
<dbReference type="PROSITE" id="PS51192">
    <property type="entry name" value="HELICASE_ATP_BIND_1"/>
    <property type="match status" value="1"/>
</dbReference>
<dbReference type="InterPro" id="IPR001650">
    <property type="entry name" value="Helicase_C-like"/>
</dbReference>
<dbReference type="Gene3D" id="3.30.70.330">
    <property type="match status" value="1"/>
</dbReference>
<dbReference type="EMBL" id="DVLF01000114">
    <property type="protein sequence ID" value="HIT50125.1"/>
    <property type="molecule type" value="Genomic_DNA"/>
</dbReference>
<reference evidence="11" key="1">
    <citation type="submission" date="2020-10" db="EMBL/GenBank/DDBJ databases">
        <authorList>
            <person name="Gilroy R."/>
        </authorList>
    </citation>
    <scope>NUCLEOTIDE SEQUENCE</scope>
    <source>
        <strain evidence="11">ChiW17-6978</strain>
    </source>
</reference>
<dbReference type="GO" id="GO:0003724">
    <property type="term" value="F:RNA helicase activity"/>
    <property type="evidence" value="ECO:0007669"/>
    <property type="project" value="InterPro"/>
</dbReference>
<dbReference type="Pfam" id="PF00271">
    <property type="entry name" value="Helicase_C"/>
    <property type="match status" value="1"/>
</dbReference>
<evidence type="ECO:0000256" key="4">
    <source>
        <dbReference type="ARBA" id="ARBA00022840"/>
    </source>
</evidence>
<evidence type="ECO:0000256" key="7">
    <source>
        <dbReference type="RuleBase" id="RU000492"/>
    </source>
</evidence>
<feature type="short sequence motif" description="Q motif" evidence="6">
    <location>
        <begin position="3"/>
        <end position="31"/>
    </location>
</feature>
<dbReference type="PROSITE" id="PS00039">
    <property type="entry name" value="DEAD_ATP_HELICASE"/>
    <property type="match status" value="1"/>
</dbReference>
<dbReference type="PROSITE" id="PS51195">
    <property type="entry name" value="Q_MOTIF"/>
    <property type="match status" value="1"/>
</dbReference>
<proteinExistence type="inferred from homology"/>
<dbReference type="PANTHER" id="PTHR47959:SF1">
    <property type="entry name" value="ATP-DEPENDENT RNA HELICASE DBPA"/>
    <property type="match status" value="1"/>
</dbReference>
<dbReference type="InterPro" id="IPR044742">
    <property type="entry name" value="DEAD/DEAH_RhlB"/>
</dbReference>
<dbReference type="InterPro" id="IPR050079">
    <property type="entry name" value="DEAD_box_RNA_helicase"/>
</dbReference>
<dbReference type="InterPro" id="IPR012677">
    <property type="entry name" value="Nucleotide-bd_a/b_plait_sf"/>
</dbReference>
<evidence type="ECO:0000256" key="1">
    <source>
        <dbReference type="ARBA" id="ARBA00022741"/>
    </source>
</evidence>
<accession>A0A9D1GQT1</accession>